<dbReference type="InterPro" id="IPR029063">
    <property type="entry name" value="SAM-dependent_MTases_sf"/>
</dbReference>
<dbReference type="Proteomes" id="UP001595805">
    <property type="component" value="Unassembled WGS sequence"/>
</dbReference>
<comment type="caution">
    <text evidence="1">The sequence shown here is derived from an EMBL/GenBank/DDBJ whole genome shotgun (WGS) entry which is preliminary data.</text>
</comment>
<dbReference type="Pfam" id="PF13489">
    <property type="entry name" value="Methyltransf_23"/>
    <property type="match status" value="1"/>
</dbReference>
<dbReference type="GO" id="GO:0008168">
    <property type="term" value="F:methyltransferase activity"/>
    <property type="evidence" value="ECO:0007669"/>
    <property type="project" value="UniProtKB-KW"/>
</dbReference>
<dbReference type="GO" id="GO:0032259">
    <property type="term" value="P:methylation"/>
    <property type="evidence" value="ECO:0007669"/>
    <property type="project" value="UniProtKB-KW"/>
</dbReference>
<keyword evidence="1" id="KW-0489">Methyltransferase</keyword>
<dbReference type="SUPFAM" id="SSF53335">
    <property type="entry name" value="S-adenosyl-L-methionine-dependent methyltransferases"/>
    <property type="match status" value="1"/>
</dbReference>
<evidence type="ECO:0000313" key="1">
    <source>
        <dbReference type="EMBL" id="MFC3879977.1"/>
    </source>
</evidence>
<sequence>MLESLTQCPLCSTKEIRSVKTIIDHAVSQESFQVLECTSCRLLFTSPRPLANEIGPYYEFDEYYSHSDDAGGLIPTIYQQVKQYSIKQKIKQLNQFVTKGTLLDYGCGTGEFILQASKQEWSAFGIEPNDKARAIASTKLKEKVYASLQQLIKGLKFDVITLYHVLEHIHELDDTVNKLLSHLNPGGYIFIAVPNPESPDAQLYKEYWAGWDVPRHLYHFTHQAMMTFGEKFGLEHIESKPLKFDSFYVSLLSEGYQSPKQSKLKTYFQAFKNGLNSNIQASKAKRPSYSSNLYIFRKP</sequence>
<dbReference type="RefSeq" id="WP_377904912.1">
    <property type="nucleotide sequence ID" value="NZ_JBHRZS010000006.1"/>
</dbReference>
<dbReference type="PANTHER" id="PTHR43861">
    <property type="entry name" value="TRANS-ACONITATE 2-METHYLTRANSFERASE-RELATED"/>
    <property type="match status" value="1"/>
</dbReference>
<dbReference type="CDD" id="cd02440">
    <property type="entry name" value="AdoMet_MTases"/>
    <property type="match status" value="1"/>
</dbReference>
<proteinExistence type="predicted"/>
<protein>
    <submittedName>
        <fullName evidence="1">Class I SAM-dependent methyltransferase</fullName>
        <ecNumber evidence="1">2.1.1.-</ecNumber>
    </submittedName>
</protein>
<dbReference type="EC" id="2.1.1.-" evidence="1"/>
<keyword evidence="1" id="KW-0808">Transferase</keyword>
<accession>A0ABV8APP9</accession>
<name>A0ABV8APP9_9BACT</name>
<dbReference type="Gene3D" id="3.40.50.150">
    <property type="entry name" value="Vaccinia Virus protein VP39"/>
    <property type="match status" value="1"/>
</dbReference>
<dbReference type="EMBL" id="JBHRZS010000006">
    <property type="protein sequence ID" value="MFC3879977.1"/>
    <property type="molecule type" value="Genomic_DNA"/>
</dbReference>
<keyword evidence="2" id="KW-1185">Reference proteome</keyword>
<gene>
    <name evidence="1" type="ORF">ACFOSV_07315</name>
</gene>
<organism evidence="1 2">
    <name type="scientific">Algoriphagus namhaensis</name>
    <dbReference type="NCBI Taxonomy" id="915353"/>
    <lineage>
        <taxon>Bacteria</taxon>
        <taxon>Pseudomonadati</taxon>
        <taxon>Bacteroidota</taxon>
        <taxon>Cytophagia</taxon>
        <taxon>Cytophagales</taxon>
        <taxon>Cyclobacteriaceae</taxon>
        <taxon>Algoriphagus</taxon>
    </lineage>
</organism>
<reference evidence="2" key="1">
    <citation type="journal article" date="2019" name="Int. J. Syst. Evol. Microbiol.">
        <title>The Global Catalogue of Microorganisms (GCM) 10K type strain sequencing project: providing services to taxonomists for standard genome sequencing and annotation.</title>
        <authorList>
            <consortium name="The Broad Institute Genomics Platform"/>
            <consortium name="The Broad Institute Genome Sequencing Center for Infectious Disease"/>
            <person name="Wu L."/>
            <person name="Ma J."/>
        </authorList>
    </citation>
    <scope>NUCLEOTIDE SEQUENCE [LARGE SCALE GENOMIC DNA]</scope>
    <source>
        <strain evidence="2">CCUG 60523</strain>
    </source>
</reference>
<evidence type="ECO:0000313" key="2">
    <source>
        <dbReference type="Proteomes" id="UP001595805"/>
    </source>
</evidence>